<evidence type="ECO:0000256" key="2">
    <source>
        <dbReference type="ARBA" id="ARBA00022598"/>
    </source>
</evidence>
<keyword evidence="2" id="KW-0436">Ligase</keyword>
<evidence type="ECO:0000259" key="3">
    <source>
        <dbReference type="Pfam" id="PF00501"/>
    </source>
</evidence>
<dbReference type="InterPro" id="IPR000873">
    <property type="entry name" value="AMP-dep_synth/lig_dom"/>
</dbReference>
<reference evidence="4 5" key="1">
    <citation type="journal article" date="2021" name="Elife">
        <title>Chloroplast acquisition without the gene transfer in kleptoplastic sea slugs, Plakobranchus ocellatus.</title>
        <authorList>
            <person name="Maeda T."/>
            <person name="Takahashi S."/>
            <person name="Yoshida T."/>
            <person name="Shimamura S."/>
            <person name="Takaki Y."/>
            <person name="Nagai Y."/>
            <person name="Toyoda A."/>
            <person name="Suzuki Y."/>
            <person name="Arimoto A."/>
            <person name="Ishii H."/>
            <person name="Satoh N."/>
            <person name="Nishiyama T."/>
            <person name="Hasebe M."/>
            <person name="Maruyama T."/>
            <person name="Minagawa J."/>
            <person name="Obokata J."/>
            <person name="Shigenobu S."/>
        </authorList>
    </citation>
    <scope>NUCLEOTIDE SEQUENCE [LARGE SCALE GENOMIC DNA]</scope>
</reference>
<dbReference type="Proteomes" id="UP000735302">
    <property type="component" value="Unassembled WGS sequence"/>
</dbReference>
<proteinExistence type="inferred from homology"/>
<dbReference type="EMBL" id="BLXT01005315">
    <property type="protein sequence ID" value="GFO21990.1"/>
    <property type="molecule type" value="Genomic_DNA"/>
</dbReference>
<organism evidence="4 5">
    <name type="scientific">Plakobranchus ocellatus</name>
    <dbReference type="NCBI Taxonomy" id="259542"/>
    <lineage>
        <taxon>Eukaryota</taxon>
        <taxon>Metazoa</taxon>
        <taxon>Spiralia</taxon>
        <taxon>Lophotrochozoa</taxon>
        <taxon>Mollusca</taxon>
        <taxon>Gastropoda</taxon>
        <taxon>Heterobranchia</taxon>
        <taxon>Euthyneura</taxon>
        <taxon>Panpulmonata</taxon>
        <taxon>Sacoglossa</taxon>
        <taxon>Placobranchoidea</taxon>
        <taxon>Plakobranchidae</taxon>
        <taxon>Plakobranchus</taxon>
    </lineage>
</organism>
<keyword evidence="5" id="KW-1185">Reference proteome</keyword>
<name>A0AAV4BSA8_9GAST</name>
<dbReference type="Pfam" id="PF00501">
    <property type="entry name" value="AMP-binding"/>
    <property type="match status" value="1"/>
</dbReference>
<dbReference type="PANTHER" id="PTHR24096">
    <property type="entry name" value="LONG-CHAIN-FATTY-ACID--COA LIGASE"/>
    <property type="match status" value="1"/>
</dbReference>
<dbReference type="PANTHER" id="PTHR24096:SF149">
    <property type="entry name" value="AMP-BINDING DOMAIN-CONTAINING PROTEIN-RELATED"/>
    <property type="match status" value="1"/>
</dbReference>
<sequence>MVSKYDLTALTRVFYGAAPIGKELITELVARFTNIKGFIQGYGLTEMSPVCSIDVTQTHGSSGHLLPNTLGKIVNPESKKTLGVGELGEICINGPQMMLGYHRNQKATDETISPDGYLHTGT</sequence>
<evidence type="ECO:0000313" key="4">
    <source>
        <dbReference type="EMBL" id="GFO21990.1"/>
    </source>
</evidence>
<dbReference type="AlphaFoldDB" id="A0AAV4BSA8"/>
<dbReference type="GO" id="GO:0016405">
    <property type="term" value="F:CoA-ligase activity"/>
    <property type="evidence" value="ECO:0007669"/>
    <property type="project" value="TreeGrafter"/>
</dbReference>
<dbReference type="SUPFAM" id="SSF56801">
    <property type="entry name" value="Acetyl-CoA synthetase-like"/>
    <property type="match status" value="1"/>
</dbReference>
<comment type="similarity">
    <text evidence="1">Belongs to the ATP-dependent AMP-binding enzyme family.</text>
</comment>
<comment type="caution">
    <text evidence="4">The sequence shown here is derived from an EMBL/GenBank/DDBJ whole genome shotgun (WGS) entry which is preliminary data.</text>
</comment>
<accession>A0AAV4BSA8</accession>
<feature type="domain" description="AMP-dependent synthetase/ligase" evidence="3">
    <location>
        <begin position="4"/>
        <end position="102"/>
    </location>
</feature>
<protein>
    <recommendedName>
        <fullName evidence="3">AMP-dependent synthetase/ligase domain-containing protein</fullName>
    </recommendedName>
</protein>
<dbReference type="Gene3D" id="3.40.50.980">
    <property type="match status" value="1"/>
</dbReference>
<evidence type="ECO:0000313" key="5">
    <source>
        <dbReference type="Proteomes" id="UP000735302"/>
    </source>
</evidence>
<gene>
    <name evidence="4" type="ORF">PoB_004849500</name>
</gene>
<evidence type="ECO:0000256" key="1">
    <source>
        <dbReference type="ARBA" id="ARBA00006432"/>
    </source>
</evidence>
<dbReference type="Gene3D" id="2.30.38.10">
    <property type="entry name" value="Luciferase, Domain 3"/>
    <property type="match status" value="1"/>
</dbReference>